<evidence type="ECO:0008006" key="2">
    <source>
        <dbReference type="Google" id="ProtNLM"/>
    </source>
</evidence>
<dbReference type="Gene3D" id="3.40.50.11690">
    <property type="entry name" value="Cell division protein FtsQ/DivIB"/>
    <property type="match status" value="1"/>
</dbReference>
<reference evidence="1" key="1">
    <citation type="submission" date="2018-05" db="EMBL/GenBank/DDBJ databases">
        <authorList>
            <person name="Lanie J.A."/>
            <person name="Ng W.-L."/>
            <person name="Kazmierczak K.M."/>
            <person name="Andrzejewski T.M."/>
            <person name="Davidsen T.M."/>
            <person name="Wayne K.J."/>
            <person name="Tettelin H."/>
            <person name="Glass J.I."/>
            <person name="Rusch D."/>
            <person name="Podicherti R."/>
            <person name="Tsui H.-C.T."/>
            <person name="Winkler M.E."/>
        </authorList>
    </citation>
    <scope>NUCLEOTIDE SEQUENCE</scope>
</reference>
<proteinExistence type="predicted"/>
<name>A0A381WV10_9ZZZZ</name>
<dbReference type="EMBL" id="UINC01012959">
    <property type="protein sequence ID" value="SVA56280.1"/>
    <property type="molecule type" value="Genomic_DNA"/>
</dbReference>
<dbReference type="AlphaFoldDB" id="A0A381WV10"/>
<organism evidence="1">
    <name type="scientific">marine metagenome</name>
    <dbReference type="NCBI Taxonomy" id="408172"/>
    <lineage>
        <taxon>unclassified sequences</taxon>
        <taxon>metagenomes</taxon>
        <taxon>ecological metagenomes</taxon>
    </lineage>
</organism>
<sequence>MQVGCGNRNISKISIIFENNPTLNQEIELINLLDQQFSYKELKTFIKEQSWIETYLIRRYPSNSIQIYIRSRKPQYVWRDHFYLTSDLSKFSYDGGYPELIRLNVPIDLVDQWVNVEQKFKVLLRDYNFEIVLVNFQTSEGWYLLTKNNLRINIGSEFSSEVYKKLSLTLKYMFENNLTPSIIDLRYKDGAALNYGK</sequence>
<accession>A0A381WV10</accession>
<protein>
    <recommendedName>
        <fullName evidence="2">POTRA domain-containing protein</fullName>
    </recommendedName>
</protein>
<gene>
    <name evidence="1" type="ORF">METZ01_LOCUS109134</name>
</gene>
<evidence type="ECO:0000313" key="1">
    <source>
        <dbReference type="EMBL" id="SVA56280.1"/>
    </source>
</evidence>
<dbReference type="InterPro" id="IPR045335">
    <property type="entry name" value="FtsQ_C_sf"/>
</dbReference>